<evidence type="ECO:0000256" key="2">
    <source>
        <dbReference type="SAM" id="MobiDB-lite"/>
    </source>
</evidence>
<feature type="region of interest" description="Disordered" evidence="2">
    <location>
        <begin position="669"/>
        <end position="694"/>
    </location>
</feature>
<dbReference type="EMBL" id="RQTK01001646">
    <property type="protein sequence ID" value="RUS69545.1"/>
    <property type="molecule type" value="Genomic_DNA"/>
</dbReference>
<feature type="domain" description="SMB" evidence="3">
    <location>
        <begin position="263"/>
        <end position="311"/>
    </location>
</feature>
<feature type="compositionally biased region" description="Polar residues" evidence="2">
    <location>
        <begin position="56"/>
        <end position="75"/>
    </location>
</feature>
<organism evidence="4 5">
    <name type="scientific">Elysia chlorotica</name>
    <name type="common">Eastern emerald elysia</name>
    <name type="synonym">Sea slug</name>
    <dbReference type="NCBI Taxonomy" id="188477"/>
    <lineage>
        <taxon>Eukaryota</taxon>
        <taxon>Metazoa</taxon>
        <taxon>Spiralia</taxon>
        <taxon>Lophotrochozoa</taxon>
        <taxon>Mollusca</taxon>
        <taxon>Gastropoda</taxon>
        <taxon>Heterobranchia</taxon>
        <taxon>Euthyneura</taxon>
        <taxon>Panpulmonata</taxon>
        <taxon>Sacoglossa</taxon>
        <taxon>Placobranchoidea</taxon>
        <taxon>Plakobranchidae</taxon>
        <taxon>Elysia</taxon>
    </lineage>
</organism>
<keyword evidence="5" id="KW-1185">Reference proteome</keyword>
<name>A0A3S1H020_ELYCH</name>
<feature type="compositionally biased region" description="Polar residues" evidence="2">
    <location>
        <begin position="83"/>
        <end position="140"/>
    </location>
</feature>
<reference evidence="4 5" key="1">
    <citation type="submission" date="2019-01" db="EMBL/GenBank/DDBJ databases">
        <title>A draft genome assembly of the solar-powered sea slug Elysia chlorotica.</title>
        <authorList>
            <person name="Cai H."/>
            <person name="Li Q."/>
            <person name="Fang X."/>
            <person name="Li J."/>
            <person name="Curtis N.E."/>
            <person name="Altenburger A."/>
            <person name="Shibata T."/>
            <person name="Feng M."/>
            <person name="Maeda T."/>
            <person name="Schwartz J.A."/>
            <person name="Shigenobu S."/>
            <person name="Lundholm N."/>
            <person name="Nishiyama T."/>
            <person name="Yang H."/>
            <person name="Hasebe M."/>
            <person name="Li S."/>
            <person name="Pierce S.K."/>
            <person name="Wang J."/>
        </authorList>
    </citation>
    <scope>NUCLEOTIDE SEQUENCE [LARGE SCALE GENOMIC DNA]</scope>
    <source>
        <strain evidence="4">EC2010</strain>
        <tissue evidence="4">Whole organism of an adult</tissue>
    </source>
</reference>
<protein>
    <recommendedName>
        <fullName evidence="3">SMB domain-containing protein</fullName>
    </recommendedName>
</protein>
<proteinExistence type="predicted"/>
<dbReference type="InterPro" id="IPR001212">
    <property type="entry name" value="Somatomedin_B_dom"/>
</dbReference>
<dbReference type="InterPro" id="IPR036024">
    <property type="entry name" value="Somatomedin_B-like_dom_sf"/>
</dbReference>
<dbReference type="OrthoDB" id="6155123at2759"/>
<accession>A0A3S1H020</accession>
<evidence type="ECO:0000313" key="5">
    <source>
        <dbReference type="Proteomes" id="UP000271974"/>
    </source>
</evidence>
<dbReference type="SMART" id="SM00201">
    <property type="entry name" value="SO"/>
    <property type="match status" value="1"/>
</dbReference>
<dbReference type="AlphaFoldDB" id="A0A3S1H020"/>
<evidence type="ECO:0000313" key="4">
    <source>
        <dbReference type="EMBL" id="RUS69545.1"/>
    </source>
</evidence>
<dbReference type="Pfam" id="PF01033">
    <property type="entry name" value="Somatomedin_B"/>
    <property type="match status" value="1"/>
</dbReference>
<dbReference type="PROSITE" id="PS00524">
    <property type="entry name" value="SMB_1"/>
    <property type="match status" value="1"/>
</dbReference>
<keyword evidence="1" id="KW-1015">Disulfide bond</keyword>
<feature type="compositionally biased region" description="Polar residues" evidence="2">
    <location>
        <begin position="680"/>
        <end position="689"/>
    </location>
</feature>
<gene>
    <name evidence="4" type="ORF">EGW08_022692</name>
</gene>
<dbReference type="Gene3D" id="4.10.410.20">
    <property type="match status" value="1"/>
</dbReference>
<dbReference type="PROSITE" id="PS50958">
    <property type="entry name" value="SMB_2"/>
    <property type="match status" value="1"/>
</dbReference>
<feature type="compositionally biased region" description="Polar residues" evidence="2">
    <location>
        <begin position="29"/>
        <end position="39"/>
    </location>
</feature>
<feature type="region of interest" description="Disordered" evidence="2">
    <location>
        <begin position="29"/>
        <end position="141"/>
    </location>
</feature>
<comment type="caution">
    <text evidence="4">The sequence shown here is derived from an EMBL/GenBank/DDBJ whole genome shotgun (WGS) entry which is preliminary data.</text>
</comment>
<dbReference type="SUPFAM" id="SSF90188">
    <property type="entry name" value="Somatomedin B domain"/>
    <property type="match status" value="1"/>
</dbReference>
<evidence type="ECO:0000259" key="3">
    <source>
        <dbReference type="PROSITE" id="PS50958"/>
    </source>
</evidence>
<sequence>MSIFDTSTEPFAKHRVLNQVTSNIKISTALATPPQSSPATEVGLISPNPTFLPKSSMETEVDLTSSNRNNPTSIPHSPLETEGLTSPNPTSMPQSPLETEGLTSPNPTSIPQSPLETEGLTSPNPTSMPQSPLETAVSNENKPEFKISTNLPLIPNKENNLNVKTLKGSPFLPNNTALFSPEEDRRFSSMGETAIAGVDRNVPRPAGSPHTDVAARFDYSATRTEANHFSGWGAAQFGPPADTPGGQNCNFSIPDLGDYCGTPSWACRGRCGEDSATSGALQPGTCHCSHMCLVYSSCCEDFERECPVQLEKAREELGKFDGTGALCSDVTSFKLISQCPNSYPHNTLRTKCEYSQILDSFEMSFPVTDSISGHHFRNKACWECWQGRLVDFGEPLVWGVSVELSTQLDEISQYSPQTFLSHLNGKPDKSMWQPPAGYTSFYCIHSEVCSECALGSNLTDMCYHSPASFLQVGTALFTNRYCFLCSDYFGKRYNNTPADQIECQVPNTTDVINPGYNMFEFTVIFSLRGLDLQVDIAKVEAYFVPNIWKALKCDVARFRCDALSCVNGLQPQNGRCQSDLTIATLWVQVCFGAHSAAAAASRAGTVNREFHVLSVNFLETSEVPEFYIEFVYNLMALRNHGNTRLRNCMLLAVLKWLSTMPLVPFETEDVDADNPKEQPDSPTGGNQNTEHGENVDTKETYICIQMVVSAFKTGDYVMMDENDCFLSLNFDTDLQSELNAAETKDHGRNGGQRMQEMYSAALVVAWLSLPVLNVFRVIK</sequence>
<evidence type="ECO:0000256" key="1">
    <source>
        <dbReference type="ARBA" id="ARBA00023157"/>
    </source>
</evidence>
<dbReference type="Proteomes" id="UP000271974">
    <property type="component" value="Unassembled WGS sequence"/>
</dbReference>